<dbReference type="PANTHER" id="PTHR30349">
    <property type="entry name" value="PHAGE INTEGRASE-RELATED"/>
    <property type="match status" value="1"/>
</dbReference>
<evidence type="ECO:0000256" key="9">
    <source>
        <dbReference type="PROSITE-ProRule" id="PRU01248"/>
    </source>
</evidence>
<evidence type="ECO:0000256" key="3">
    <source>
        <dbReference type="ARBA" id="ARBA00022618"/>
    </source>
</evidence>
<dbReference type="InterPro" id="IPR050090">
    <property type="entry name" value="Tyrosine_recombinase_XerCD"/>
</dbReference>
<dbReference type="AlphaFoldDB" id="A0A8X8I9U3"/>
<evidence type="ECO:0000256" key="4">
    <source>
        <dbReference type="ARBA" id="ARBA00022829"/>
    </source>
</evidence>
<proteinExistence type="predicted"/>
<evidence type="ECO:0000259" key="10">
    <source>
        <dbReference type="PROSITE" id="PS51898"/>
    </source>
</evidence>
<evidence type="ECO:0000313" key="12">
    <source>
        <dbReference type="EMBL" id="QZT33656.1"/>
    </source>
</evidence>
<evidence type="ECO:0000259" key="11">
    <source>
        <dbReference type="PROSITE" id="PS51900"/>
    </source>
</evidence>
<reference evidence="12 13" key="1">
    <citation type="journal article" date="2020" name="Extremophiles">
        <title>Genomic analysis of Caldalkalibacillus thermarum TA2.A1 reveals aerobic alkaliphilic metabolism and evolutionary hallmarks linking alkaliphilic bacteria and plant life.</title>
        <authorList>
            <person name="de Jong S.I."/>
            <person name="van den Broek M.A."/>
            <person name="Merkel A.Y."/>
            <person name="de la Torre Cortes P."/>
            <person name="Kalamorz F."/>
            <person name="Cook G.M."/>
            <person name="van Loosdrecht M.C.M."/>
            <person name="McMillan D.G.G."/>
        </authorList>
    </citation>
    <scope>NUCLEOTIDE SEQUENCE [LARGE SCALE GENOMIC DNA]</scope>
    <source>
        <strain evidence="12 13">TA2.A1</strain>
    </source>
</reference>
<keyword evidence="7" id="KW-0233">DNA recombination</keyword>
<feature type="domain" description="Tyr recombinase" evidence="10">
    <location>
        <begin position="98"/>
        <end position="267"/>
    </location>
</feature>
<evidence type="ECO:0000256" key="8">
    <source>
        <dbReference type="ARBA" id="ARBA00023306"/>
    </source>
</evidence>
<comment type="subcellular location">
    <subcellularLocation>
        <location evidence="1">Cytoplasm</location>
    </subcellularLocation>
</comment>
<keyword evidence="2" id="KW-0963">Cytoplasm</keyword>
<dbReference type="GO" id="GO:0005737">
    <property type="term" value="C:cytoplasm"/>
    <property type="evidence" value="ECO:0007669"/>
    <property type="project" value="UniProtKB-SubCell"/>
</dbReference>
<dbReference type="PROSITE" id="PS51898">
    <property type="entry name" value="TYR_RECOMBINASE"/>
    <property type="match status" value="1"/>
</dbReference>
<dbReference type="GO" id="GO:0051301">
    <property type="term" value="P:cell division"/>
    <property type="evidence" value="ECO:0007669"/>
    <property type="project" value="UniProtKB-KW"/>
</dbReference>
<dbReference type="InterPro" id="IPR013762">
    <property type="entry name" value="Integrase-like_cat_sf"/>
</dbReference>
<dbReference type="InterPro" id="IPR010998">
    <property type="entry name" value="Integrase_recombinase_N"/>
</dbReference>
<dbReference type="PROSITE" id="PS51900">
    <property type="entry name" value="CB"/>
    <property type="match status" value="1"/>
</dbReference>
<dbReference type="Proteomes" id="UP000825179">
    <property type="component" value="Chromosome"/>
</dbReference>
<dbReference type="SUPFAM" id="SSF56349">
    <property type="entry name" value="DNA breaking-rejoining enzymes"/>
    <property type="match status" value="1"/>
</dbReference>
<name>A0A8X8I9U3_CALTT</name>
<keyword evidence="4" id="KW-0159">Chromosome partition</keyword>
<keyword evidence="3" id="KW-0132">Cell division</keyword>
<dbReference type="InterPro" id="IPR011010">
    <property type="entry name" value="DNA_brk_join_enz"/>
</dbReference>
<dbReference type="GO" id="GO:0006310">
    <property type="term" value="P:DNA recombination"/>
    <property type="evidence" value="ECO:0007669"/>
    <property type="project" value="UniProtKB-KW"/>
</dbReference>
<keyword evidence="6 9" id="KW-0238">DNA-binding</keyword>
<protein>
    <submittedName>
        <fullName evidence="12">Tyrosine-type recombinase/integrase</fullName>
    </submittedName>
</protein>
<dbReference type="PANTHER" id="PTHR30349:SF77">
    <property type="entry name" value="TYROSINE RECOMBINASE XERC"/>
    <property type="match status" value="1"/>
</dbReference>
<keyword evidence="13" id="KW-1185">Reference proteome</keyword>
<dbReference type="InterPro" id="IPR002104">
    <property type="entry name" value="Integrase_catalytic"/>
</dbReference>
<dbReference type="KEGG" id="cthu:HUR95_15730"/>
<gene>
    <name evidence="12" type="ORF">HUR95_15730</name>
</gene>
<organism evidence="12 13">
    <name type="scientific">Caldalkalibacillus thermarum (strain TA2.A1)</name>
    <dbReference type="NCBI Taxonomy" id="986075"/>
    <lineage>
        <taxon>Bacteria</taxon>
        <taxon>Bacillati</taxon>
        <taxon>Bacillota</taxon>
        <taxon>Bacilli</taxon>
        <taxon>Bacillales</taxon>
        <taxon>Bacillaceae</taxon>
        <taxon>Caldalkalibacillus</taxon>
    </lineage>
</organism>
<dbReference type="Pfam" id="PF02899">
    <property type="entry name" value="Phage_int_SAM_1"/>
    <property type="match status" value="1"/>
</dbReference>
<evidence type="ECO:0000256" key="2">
    <source>
        <dbReference type="ARBA" id="ARBA00022490"/>
    </source>
</evidence>
<dbReference type="GO" id="GO:0007059">
    <property type="term" value="P:chromosome segregation"/>
    <property type="evidence" value="ECO:0007669"/>
    <property type="project" value="UniProtKB-KW"/>
</dbReference>
<accession>A0A8X8I9U3</accession>
<evidence type="ECO:0000256" key="5">
    <source>
        <dbReference type="ARBA" id="ARBA00022908"/>
    </source>
</evidence>
<dbReference type="Pfam" id="PF00589">
    <property type="entry name" value="Phage_integrase"/>
    <property type="match status" value="1"/>
</dbReference>
<evidence type="ECO:0000256" key="1">
    <source>
        <dbReference type="ARBA" id="ARBA00004496"/>
    </source>
</evidence>
<dbReference type="EMBL" id="CP082237">
    <property type="protein sequence ID" value="QZT33656.1"/>
    <property type="molecule type" value="Genomic_DNA"/>
</dbReference>
<dbReference type="InterPro" id="IPR004107">
    <property type="entry name" value="Integrase_SAM-like_N"/>
</dbReference>
<feature type="domain" description="Core-binding (CB)" evidence="11">
    <location>
        <begin position="1"/>
        <end position="79"/>
    </location>
</feature>
<evidence type="ECO:0000256" key="6">
    <source>
        <dbReference type="ARBA" id="ARBA00023125"/>
    </source>
</evidence>
<dbReference type="InterPro" id="IPR044068">
    <property type="entry name" value="CB"/>
</dbReference>
<sequence length="276" mass="31633">MISRFIKEGLRGKSATTVKTYEQALKQFEHWLQGAGTDLKGYARTDVQQYIDYLVAKKKSAATINKIWNAIKKYSRWAGKEETIEDIAVVQPPSYYTEAPKSLSQVERNRLIREVDRSGNKRDFAIVMMLLNTGLRVSELVSLDRSDVEISERKGSVRVVGKGNRERVIPLNKEARRALQKYLDERTDSHPALFLSNRGQRISVRSVQYLLEKHGVHPHQLRHTFITGLVRNNTDIAVIQSMSGHTSTKMIVRYSQPTEEDKLQAVEGLWHNTIKE</sequence>
<keyword evidence="8" id="KW-0131">Cell cycle</keyword>
<dbReference type="GO" id="GO:0003677">
    <property type="term" value="F:DNA binding"/>
    <property type="evidence" value="ECO:0007669"/>
    <property type="project" value="UniProtKB-UniRule"/>
</dbReference>
<dbReference type="Gene3D" id="1.10.443.10">
    <property type="entry name" value="Intergrase catalytic core"/>
    <property type="match status" value="1"/>
</dbReference>
<keyword evidence="5" id="KW-0229">DNA integration</keyword>
<dbReference type="GO" id="GO:0015074">
    <property type="term" value="P:DNA integration"/>
    <property type="evidence" value="ECO:0007669"/>
    <property type="project" value="UniProtKB-KW"/>
</dbReference>
<dbReference type="Gene3D" id="1.10.150.130">
    <property type="match status" value="1"/>
</dbReference>
<evidence type="ECO:0000313" key="13">
    <source>
        <dbReference type="Proteomes" id="UP000825179"/>
    </source>
</evidence>
<dbReference type="RefSeq" id="WP_222822730.1">
    <property type="nucleotide sequence ID" value="NZ_CP082237.1"/>
</dbReference>
<evidence type="ECO:0000256" key="7">
    <source>
        <dbReference type="ARBA" id="ARBA00023172"/>
    </source>
</evidence>